<dbReference type="RefSeq" id="WP_000181942.1">
    <property type="nucleotide sequence ID" value="NZ_AICU01000056.1"/>
</dbReference>
<comment type="caution">
    <text evidence="1">The sequence shown here is derived from an EMBL/GenBank/DDBJ whole genome shotgun (WGS) entry which is preliminary data.</text>
</comment>
<dbReference type="Proteomes" id="UP000005505">
    <property type="component" value="Unassembled WGS sequence"/>
</dbReference>
<evidence type="ECO:0000313" key="2">
    <source>
        <dbReference type="Proteomes" id="UP000005505"/>
    </source>
</evidence>
<name>I0SYA0_STRMT</name>
<dbReference type="Pfam" id="PF19503">
    <property type="entry name" value="DUF6037"/>
    <property type="match status" value="1"/>
</dbReference>
<accession>I0SYA0</accession>
<dbReference type="InterPro" id="IPR046100">
    <property type="entry name" value="DUF6037"/>
</dbReference>
<reference evidence="1 2" key="1">
    <citation type="submission" date="2012-02" db="EMBL/GenBank/DDBJ databases">
        <authorList>
            <person name="Harkins D.M."/>
            <person name="Madupu R."/>
            <person name="Durkin A.S."/>
            <person name="Torralba M."/>
            <person name="Methe B."/>
            <person name="Sutton G.G."/>
            <person name="Nelson K.E."/>
        </authorList>
    </citation>
    <scope>NUCLEOTIDE SEQUENCE [LARGE SCALE GENOMIC DNA]</scope>
    <source>
        <strain evidence="1 2">SK575</strain>
    </source>
</reference>
<evidence type="ECO:0000313" key="1">
    <source>
        <dbReference type="EMBL" id="EID28353.1"/>
    </source>
</evidence>
<dbReference type="OrthoDB" id="9802617at2"/>
<protein>
    <submittedName>
        <fullName evidence="1">Uncharacterized protein</fullName>
    </submittedName>
</protein>
<gene>
    <name evidence="1" type="ORF">HMPREF1048_0045</name>
</gene>
<proteinExistence type="predicted"/>
<sequence>MTNIRFNNLPKLLNSMRTKGWVIDSFLFNYNNHRYIVILKTYSEAERKPSKFAQVKLEFIKADEIESSIYAYADFYDVHFHTAKEFCDFFNIDNQGIGRDIFNDFSNIFARFIPEEKVVEKDEQLRQIQGGRCEGNDPNAIYCYDVQRNGRRNGRNNTRSIENSNKAETLRPTLYNKYKDDTNLSFYFSANPEDHRTDEEIFQLVAGRI</sequence>
<dbReference type="EMBL" id="AICU01000056">
    <property type="protein sequence ID" value="EID28353.1"/>
    <property type="molecule type" value="Genomic_DNA"/>
</dbReference>
<organism evidence="1 2">
    <name type="scientific">Streptococcus mitis SK575</name>
    <dbReference type="NCBI Taxonomy" id="1095736"/>
    <lineage>
        <taxon>Bacteria</taxon>
        <taxon>Bacillati</taxon>
        <taxon>Bacillota</taxon>
        <taxon>Bacilli</taxon>
        <taxon>Lactobacillales</taxon>
        <taxon>Streptococcaceae</taxon>
        <taxon>Streptococcus</taxon>
        <taxon>Streptococcus mitis group</taxon>
    </lineage>
</organism>
<dbReference type="PATRIC" id="fig|1095736.3.peg.952"/>
<dbReference type="AlphaFoldDB" id="I0SYA0"/>